<dbReference type="Gene3D" id="3.10.20.90">
    <property type="entry name" value="Phosphatidylinositol 3-kinase Catalytic Subunit, Chain A, domain 1"/>
    <property type="match status" value="1"/>
</dbReference>
<reference evidence="10 11" key="1">
    <citation type="submission" date="2024-01" db="EMBL/GenBank/DDBJ databases">
        <title>The complete chloroplast genome sequence of Lithospermum erythrorhizon: insights into the phylogenetic relationship among Boraginaceae species and the maternal lineages of purple gromwells.</title>
        <authorList>
            <person name="Okada T."/>
            <person name="Watanabe K."/>
        </authorList>
    </citation>
    <scope>NUCLEOTIDE SEQUENCE [LARGE SCALE GENOMIC DNA]</scope>
</reference>
<name>A0AAV3Q8D9_LITER</name>
<dbReference type="SUPFAM" id="SSF54236">
    <property type="entry name" value="Ubiquitin-like"/>
    <property type="match status" value="1"/>
</dbReference>
<dbReference type="InterPro" id="IPR019956">
    <property type="entry name" value="Ubiquitin_dom"/>
</dbReference>
<dbReference type="InterPro" id="IPR050409">
    <property type="entry name" value="E3_ubiq-protein_ligase"/>
</dbReference>
<evidence type="ECO:0000256" key="5">
    <source>
        <dbReference type="ARBA" id="ARBA00022786"/>
    </source>
</evidence>
<comment type="catalytic activity">
    <reaction evidence="1">
        <text>S-ubiquitinyl-[E2 ubiquitin-conjugating enzyme]-L-cysteine + [acceptor protein]-L-lysine = [E2 ubiquitin-conjugating enzyme]-L-cysteine + N(6)-ubiquitinyl-[acceptor protein]-L-lysine.</text>
        <dbReference type="EC" id="2.3.2.26"/>
    </reaction>
</comment>
<evidence type="ECO:0000256" key="6">
    <source>
        <dbReference type="PROSITE-ProRule" id="PRU00104"/>
    </source>
</evidence>
<accession>A0AAV3Q8D9</accession>
<dbReference type="SMART" id="SM00119">
    <property type="entry name" value="HECTc"/>
    <property type="match status" value="1"/>
</dbReference>
<dbReference type="SMART" id="SM00213">
    <property type="entry name" value="UBQ"/>
    <property type="match status" value="1"/>
</dbReference>
<dbReference type="InterPro" id="IPR000569">
    <property type="entry name" value="HECT_dom"/>
</dbReference>
<dbReference type="Gene3D" id="3.30.2160.10">
    <property type="entry name" value="Hect, E3 ligase catalytic domain"/>
    <property type="match status" value="1"/>
</dbReference>
<keyword evidence="10" id="KW-0436">Ligase</keyword>
<feature type="compositionally biased region" description="Pro residues" evidence="7">
    <location>
        <begin position="12"/>
        <end position="22"/>
    </location>
</feature>
<evidence type="ECO:0000313" key="11">
    <source>
        <dbReference type="Proteomes" id="UP001454036"/>
    </source>
</evidence>
<evidence type="ECO:0000313" key="10">
    <source>
        <dbReference type="EMBL" id="GAA0158472.1"/>
    </source>
</evidence>
<dbReference type="GO" id="GO:0016874">
    <property type="term" value="F:ligase activity"/>
    <property type="evidence" value="ECO:0007669"/>
    <property type="project" value="UniProtKB-KW"/>
</dbReference>
<evidence type="ECO:0000256" key="2">
    <source>
        <dbReference type="ARBA" id="ARBA00004906"/>
    </source>
</evidence>
<feature type="domain" description="Ubiquitin-like" evidence="8">
    <location>
        <begin position="60"/>
        <end position="135"/>
    </location>
</feature>
<dbReference type="GO" id="GO:0000209">
    <property type="term" value="P:protein polyubiquitination"/>
    <property type="evidence" value="ECO:0007669"/>
    <property type="project" value="TreeGrafter"/>
</dbReference>
<organism evidence="10 11">
    <name type="scientific">Lithospermum erythrorhizon</name>
    <name type="common">Purple gromwell</name>
    <name type="synonym">Lithospermum officinale var. erythrorhizon</name>
    <dbReference type="NCBI Taxonomy" id="34254"/>
    <lineage>
        <taxon>Eukaryota</taxon>
        <taxon>Viridiplantae</taxon>
        <taxon>Streptophyta</taxon>
        <taxon>Embryophyta</taxon>
        <taxon>Tracheophyta</taxon>
        <taxon>Spermatophyta</taxon>
        <taxon>Magnoliopsida</taxon>
        <taxon>eudicotyledons</taxon>
        <taxon>Gunneridae</taxon>
        <taxon>Pentapetalae</taxon>
        <taxon>asterids</taxon>
        <taxon>lamiids</taxon>
        <taxon>Boraginales</taxon>
        <taxon>Boraginaceae</taxon>
        <taxon>Boraginoideae</taxon>
        <taxon>Lithospermeae</taxon>
        <taxon>Lithospermum</taxon>
    </lineage>
</organism>
<dbReference type="CDD" id="cd00078">
    <property type="entry name" value="HECTc"/>
    <property type="match status" value="1"/>
</dbReference>
<comment type="pathway">
    <text evidence="2">Protein modification; protein ubiquitination.</text>
</comment>
<dbReference type="PANTHER" id="PTHR11254:SF424">
    <property type="entry name" value="E3 UBIQUITIN-PROTEIN LIGASE UPL5"/>
    <property type="match status" value="1"/>
</dbReference>
<dbReference type="Gene3D" id="3.30.2410.10">
    <property type="entry name" value="Hect, E3 ligase catalytic domain"/>
    <property type="match status" value="1"/>
</dbReference>
<dbReference type="Pfam" id="PF00240">
    <property type="entry name" value="ubiquitin"/>
    <property type="match status" value="1"/>
</dbReference>
<keyword evidence="11" id="KW-1185">Reference proteome</keyword>
<protein>
    <recommendedName>
        <fullName evidence="3">HECT-type E3 ubiquitin transferase</fullName>
        <ecNumber evidence="3">2.3.2.26</ecNumber>
    </recommendedName>
</protein>
<comment type="caution">
    <text evidence="10">The sequence shown here is derived from an EMBL/GenBank/DDBJ whole genome shotgun (WGS) entry which is preliminary data.</text>
</comment>
<sequence>MNSCTDSELFHPPYPTPTPTPTPSTKRKLDELIDDSFPLTRMRKDQFTPSSSSAPPRGQVQFFVRVFSGKTLVLLFDQNDTVFDVHDRILSITGIPIIEQRLIYNGKQLQLEKTLSECRLVNDANLQLVGRMRSTGHPQAWQLLVDMVGLVFSLCQSGPNSSYNSSYGMECESNNSLINNLISKFLSMTRQHSDREQSVGHLGIFLTSLAPLALVTLYRSSFSGNRAIAEEAVKHFVNSSRNTLSKGAYVLCAPIVLEFCNLLSNGVGTGDGLYVFCRSTLGGMVGENGSGDQGFGRVEVKDLINVRELFQFVSELAGKLSNGLVASMGSELLAGVSSVDVGDFSSFLYAVRNGINPKLLARSRAKFPVPNGDNSECYSDIRYGEQIGFLHGVFKDLLGKMETCLEKLEGRLAVMEKENLKLLSFKWNQYLAILKELNSVATMFEGAEELFWGTLKQREVSLCYLIVNSAKRTDDHKWILAHKEVTNFEARRHLVMMMFPDVKDEYDELHEMLIDRLQLLAESFAYIGRAEPESLHGGIFMEFKNEEATGPGVLREWFFLVCQEIFNPQNALFVSCPNDRRRFFPNPASKVDPLHLEYFSFSGRVIALALMHKIQVGIVFDRVFFVQLAGKNVSLEDICDADPYLYNSCRKILELDAEVVDQDALGLTFVREINELGTRKVVELCAGGKNISVTSKNRKEYVNLLVQHSFVTSIADQMAHFTKGFADIMNSADTKNRALLQKSFFESINLEDFDWMLHGSESVISVEDWKAHTEYDGFKETDPQICWFWKIVAKMSPEQRKVLLFFWTSIKYLPVEGFRGLASPLYIYRTLESPDRLPSSHTCFYRLCFPPYPSKKIMQDRLRIITREDVGCSFGTW</sequence>
<keyword evidence="5 6" id="KW-0833">Ubl conjugation pathway</keyword>
<evidence type="ECO:0000256" key="7">
    <source>
        <dbReference type="SAM" id="MobiDB-lite"/>
    </source>
</evidence>
<dbReference type="Pfam" id="PF00632">
    <property type="entry name" value="HECT"/>
    <property type="match status" value="1"/>
</dbReference>
<dbReference type="GO" id="GO:0006511">
    <property type="term" value="P:ubiquitin-dependent protein catabolic process"/>
    <property type="evidence" value="ECO:0007669"/>
    <property type="project" value="TreeGrafter"/>
</dbReference>
<dbReference type="PROSITE" id="PS50053">
    <property type="entry name" value="UBIQUITIN_2"/>
    <property type="match status" value="1"/>
</dbReference>
<dbReference type="PROSITE" id="PS50237">
    <property type="entry name" value="HECT"/>
    <property type="match status" value="1"/>
</dbReference>
<keyword evidence="4" id="KW-0808">Transferase</keyword>
<proteinExistence type="predicted"/>
<gene>
    <name evidence="10" type="ORF">LIER_15485</name>
</gene>
<dbReference type="PANTHER" id="PTHR11254">
    <property type="entry name" value="HECT DOMAIN UBIQUITIN-PROTEIN LIGASE"/>
    <property type="match status" value="1"/>
</dbReference>
<dbReference type="EMBL" id="BAABME010003357">
    <property type="protein sequence ID" value="GAA0158472.1"/>
    <property type="molecule type" value="Genomic_DNA"/>
</dbReference>
<dbReference type="InterPro" id="IPR035983">
    <property type="entry name" value="Hect_E3_ubiquitin_ligase"/>
</dbReference>
<evidence type="ECO:0000256" key="1">
    <source>
        <dbReference type="ARBA" id="ARBA00000885"/>
    </source>
</evidence>
<dbReference type="GO" id="GO:0005737">
    <property type="term" value="C:cytoplasm"/>
    <property type="evidence" value="ECO:0007669"/>
    <property type="project" value="TreeGrafter"/>
</dbReference>
<dbReference type="EC" id="2.3.2.26" evidence="3"/>
<dbReference type="InterPro" id="IPR000626">
    <property type="entry name" value="Ubiquitin-like_dom"/>
</dbReference>
<evidence type="ECO:0000256" key="3">
    <source>
        <dbReference type="ARBA" id="ARBA00012485"/>
    </source>
</evidence>
<dbReference type="GO" id="GO:0061630">
    <property type="term" value="F:ubiquitin protein ligase activity"/>
    <property type="evidence" value="ECO:0007669"/>
    <property type="project" value="UniProtKB-EC"/>
</dbReference>
<feature type="domain" description="HECT" evidence="9">
    <location>
        <begin position="531"/>
        <end position="877"/>
    </location>
</feature>
<feature type="active site" description="Glycyl thioester intermediate" evidence="6">
    <location>
        <position position="843"/>
    </location>
</feature>
<dbReference type="Gene3D" id="3.90.1750.10">
    <property type="entry name" value="Hect, E3 ligase catalytic domains"/>
    <property type="match status" value="1"/>
</dbReference>
<dbReference type="SUPFAM" id="SSF56204">
    <property type="entry name" value="Hect, E3 ligase catalytic domain"/>
    <property type="match status" value="1"/>
</dbReference>
<dbReference type="InterPro" id="IPR029071">
    <property type="entry name" value="Ubiquitin-like_domsf"/>
</dbReference>
<evidence type="ECO:0000259" key="8">
    <source>
        <dbReference type="PROSITE" id="PS50053"/>
    </source>
</evidence>
<evidence type="ECO:0000256" key="4">
    <source>
        <dbReference type="ARBA" id="ARBA00022679"/>
    </source>
</evidence>
<dbReference type="AlphaFoldDB" id="A0AAV3Q8D9"/>
<dbReference type="PRINTS" id="PR00348">
    <property type="entry name" value="UBIQUITIN"/>
</dbReference>
<evidence type="ECO:0000259" key="9">
    <source>
        <dbReference type="PROSITE" id="PS50237"/>
    </source>
</evidence>
<dbReference type="FunFam" id="3.30.2410.10:FF:000020">
    <property type="entry name" value="E3 ubiquitin-protein ligase UPL5"/>
    <property type="match status" value="1"/>
</dbReference>
<dbReference type="Proteomes" id="UP001454036">
    <property type="component" value="Unassembled WGS sequence"/>
</dbReference>
<feature type="region of interest" description="Disordered" evidence="7">
    <location>
        <begin position="1"/>
        <end position="28"/>
    </location>
</feature>